<dbReference type="Proteomes" id="UP000003755">
    <property type="component" value="Unassembled WGS sequence"/>
</dbReference>
<keyword evidence="1" id="KW-0472">Membrane</keyword>
<dbReference type="STRING" id="537007.BLAHAN_04113"/>
<evidence type="ECO:0000313" key="3">
    <source>
        <dbReference type="Proteomes" id="UP000003755"/>
    </source>
</evidence>
<keyword evidence="3" id="KW-1185">Reference proteome</keyword>
<dbReference type="HOGENOM" id="CLU_2023723_0_0_9"/>
<dbReference type="RefSeq" id="WP_004220397.1">
    <property type="nucleotide sequence ID" value="NZ_CP022413.2"/>
</dbReference>
<organism evidence="2 3">
    <name type="scientific">Blautia hansenii DSM 20583</name>
    <dbReference type="NCBI Taxonomy" id="537007"/>
    <lineage>
        <taxon>Bacteria</taxon>
        <taxon>Bacillati</taxon>
        <taxon>Bacillota</taxon>
        <taxon>Clostridia</taxon>
        <taxon>Lachnospirales</taxon>
        <taxon>Lachnospiraceae</taxon>
        <taxon>Blautia</taxon>
    </lineage>
</organism>
<protein>
    <recommendedName>
        <fullName evidence="4">TadE-like protein</fullName>
    </recommendedName>
</protein>
<name>C9L3X8_BLAHA</name>
<dbReference type="EMBL" id="ABYU02000005">
    <property type="protein sequence ID" value="EEX23133.1"/>
    <property type="molecule type" value="Genomic_DNA"/>
</dbReference>
<sequence>MDDIKKSRLKGSYTVEMALISGVWLLVIFASLFLILGTQTKVWKTAQICELSVYGSGRSVISEETAVKETKQKAADMQESYTVSGGKKEISVGFQKEFYIPFQNLNWSMKEKWKSKVIKPVDFIEKVQKYRRFSQNIE</sequence>
<evidence type="ECO:0008006" key="4">
    <source>
        <dbReference type="Google" id="ProtNLM"/>
    </source>
</evidence>
<reference evidence="2" key="1">
    <citation type="submission" date="2009-09" db="EMBL/GenBank/DDBJ databases">
        <authorList>
            <person name="Weinstock G."/>
            <person name="Sodergren E."/>
            <person name="Clifton S."/>
            <person name="Fulton L."/>
            <person name="Fulton B."/>
            <person name="Courtney L."/>
            <person name="Fronick C."/>
            <person name="Harrison M."/>
            <person name="Strong C."/>
            <person name="Farmer C."/>
            <person name="Delahaunty K."/>
            <person name="Markovic C."/>
            <person name="Hall O."/>
            <person name="Minx P."/>
            <person name="Tomlinson C."/>
            <person name="Mitreva M."/>
            <person name="Nelson J."/>
            <person name="Hou S."/>
            <person name="Wollam A."/>
            <person name="Pepin K.H."/>
            <person name="Johnson M."/>
            <person name="Bhonagiri V."/>
            <person name="Nash W.E."/>
            <person name="Warren W."/>
            <person name="Chinwalla A."/>
            <person name="Mardis E.R."/>
            <person name="Wilson R.K."/>
        </authorList>
    </citation>
    <scope>NUCLEOTIDE SEQUENCE [LARGE SCALE GENOMIC DNA]</scope>
    <source>
        <strain evidence="2">DSM 20583</strain>
    </source>
</reference>
<keyword evidence="1" id="KW-1133">Transmembrane helix</keyword>
<dbReference type="AlphaFoldDB" id="C9L3X8"/>
<comment type="caution">
    <text evidence="2">The sequence shown here is derived from an EMBL/GenBank/DDBJ whole genome shotgun (WGS) entry which is preliminary data.</text>
</comment>
<evidence type="ECO:0000313" key="2">
    <source>
        <dbReference type="EMBL" id="EEX23133.1"/>
    </source>
</evidence>
<keyword evidence="1" id="KW-0812">Transmembrane</keyword>
<feature type="transmembrane region" description="Helical" evidence="1">
    <location>
        <begin position="17"/>
        <end position="36"/>
    </location>
</feature>
<accession>C9L3X8</accession>
<evidence type="ECO:0000256" key="1">
    <source>
        <dbReference type="SAM" id="Phobius"/>
    </source>
</evidence>
<proteinExistence type="predicted"/>
<gene>
    <name evidence="2" type="ORF">BLAHAN_04113</name>
</gene>